<dbReference type="InterPro" id="IPR043504">
    <property type="entry name" value="Peptidase_S1_PA_chymotrypsin"/>
</dbReference>
<dbReference type="OrthoDB" id="10004439at2759"/>
<accession>A0A183T3L2</accession>
<proteinExistence type="predicted"/>
<dbReference type="Proteomes" id="UP000275846">
    <property type="component" value="Unassembled WGS sequence"/>
</dbReference>
<dbReference type="InterPro" id="IPR009003">
    <property type="entry name" value="Peptidase_S1_PA"/>
</dbReference>
<name>A0A183T3L2_SCHSO</name>
<dbReference type="PROSITE" id="PS00134">
    <property type="entry name" value="TRYPSIN_HIS"/>
    <property type="match status" value="1"/>
</dbReference>
<dbReference type="WBParaSite" id="SSLN_0001148501-mRNA-1">
    <property type="protein sequence ID" value="SSLN_0001148501-mRNA-1"/>
    <property type="gene ID" value="SSLN_0001148501"/>
</dbReference>
<sequence length="412" mass="47105">MSGRAVYKLSIDAKAPDCAMERSNRIPGSIVPLLLAQLLIASCLVDSQNVETPERDLMDPMASQTEDKFFTQYVFDRNTLILRRRIMLYKDNLYTEWSDWGNCSVKDCTEFRFRRCKDESYENRITDLFRTKSCPFLYIAETRECRDTSLCKADEEIIIPLIQNERCLFPHYISRKHCILLSTILAGPSELLKNLSTTCGVRNVDAPFQTKILGGKTAVPHSWPWQAALYAGMRNAGLRAHYSRRKYIEAPFCGGTLIAPSWVVTAAHCLTELIPHKELPIGQPFSIEEVGDIIVRARLGDHSRSVIEKKQRDHNIQTAIIHPDYRRGFSENGFDVALLKLAEDAEFRESYHHAYYIFCCSSYQSLPSILNVLPNYSVLHIRSVRYLTLTLFAAATHLVVQPNRTEDKLQSD</sequence>
<evidence type="ECO:0000313" key="5">
    <source>
        <dbReference type="WBParaSite" id="SSLN_0001148501-mRNA-1"/>
    </source>
</evidence>
<dbReference type="STRING" id="70667.A0A183T3L2"/>
<dbReference type="GO" id="GO:0006508">
    <property type="term" value="P:proteolysis"/>
    <property type="evidence" value="ECO:0007669"/>
    <property type="project" value="InterPro"/>
</dbReference>
<dbReference type="InterPro" id="IPR001254">
    <property type="entry name" value="Trypsin_dom"/>
</dbReference>
<dbReference type="PROSITE" id="PS50240">
    <property type="entry name" value="TRYPSIN_DOM"/>
    <property type="match status" value="1"/>
</dbReference>
<dbReference type="InterPro" id="IPR001314">
    <property type="entry name" value="Peptidase_S1A"/>
</dbReference>
<evidence type="ECO:0000259" key="2">
    <source>
        <dbReference type="PROSITE" id="PS50240"/>
    </source>
</evidence>
<dbReference type="PRINTS" id="PR00722">
    <property type="entry name" value="CHYMOTRYPSIN"/>
</dbReference>
<dbReference type="AlphaFoldDB" id="A0A183T3L2"/>
<dbReference type="SUPFAM" id="SSF50494">
    <property type="entry name" value="Trypsin-like serine proteases"/>
    <property type="match status" value="1"/>
</dbReference>
<evidence type="ECO:0000256" key="1">
    <source>
        <dbReference type="ARBA" id="ARBA00023157"/>
    </source>
</evidence>
<evidence type="ECO:0000313" key="3">
    <source>
        <dbReference type="EMBL" id="VDL97445.1"/>
    </source>
</evidence>
<dbReference type="PANTHER" id="PTHR24252">
    <property type="entry name" value="ACROSIN-RELATED"/>
    <property type="match status" value="1"/>
</dbReference>
<dbReference type="EMBL" id="UYSU01036267">
    <property type="protein sequence ID" value="VDL97445.1"/>
    <property type="molecule type" value="Genomic_DNA"/>
</dbReference>
<dbReference type="InterPro" id="IPR018114">
    <property type="entry name" value="TRYPSIN_HIS"/>
</dbReference>
<feature type="domain" description="Peptidase S1" evidence="2">
    <location>
        <begin position="212"/>
        <end position="412"/>
    </location>
</feature>
<organism evidence="5">
    <name type="scientific">Schistocephalus solidus</name>
    <name type="common">Tapeworm</name>
    <dbReference type="NCBI Taxonomy" id="70667"/>
    <lineage>
        <taxon>Eukaryota</taxon>
        <taxon>Metazoa</taxon>
        <taxon>Spiralia</taxon>
        <taxon>Lophotrochozoa</taxon>
        <taxon>Platyhelminthes</taxon>
        <taxon>Cestoda</taxon>
        <taxon>Eucestoda</taxon>
        <taxon>Diphyllobothriidea</taxon>
        <taxon>Diphyllobothriidae</taxon>
        <taxon>Schistocephalus</taxon>
    </lineage>
</organism>
<dbReference type="GO" id="GO:0004252">
    <property type="term" value="F:serine-type endopeptidase activity"/>
    <property type="evidence" value="ECO:0007669"/>
    <property type="project" value="InterPro"/>
</dbReference>
<dbReference type="PANTHER" id="PTHR24252:SF7">
    <property type="entry name" value="HYALIN"/>
    <property type="match status" value="1"/>
</dbReference>
<reference evidence="5" key="1">
    <citation type="submission" date="2016-06" db="UniProtKB">
        <authorList>
            <consortium name="WormBaseParasite"/>
        </authorList>
    </citation>
    <scope>IDENTIFICATION</scope>
</reference>
<dbReference type="SMART" id="SM00020">
    <property type="entry name" value="Tryp_SPc"/>
    <property type="match status" value="1"/>
</dbReference>
<gene>
    <name evidence="3" type="ORF">SSLN_LOCUS11060</name>
</gene>
<dbReference type="Gene3D" id="2.40.10.10">
    <property type="entry name" value="Trypsin-like serine proteases"/>
    <property type="match status" value="2"/>
</dbReference>
<keyword evidence="4" id="KW-1185">Reference proteome</keyword>
<protein>
    <submittedName>
        <fullName evidence="5">Peptidase S1 domain-containing protein</fullName>
    </submittedName>
</protein>
<keyword evidence="1" id="KW-1015">Disulfide bond</keyword>
<evidence type="ECO:0000313" key="4">
    <source>
        <dbReference type="Proteomes" id="UP000275846"/>
    </source>
</evidence>
<dbReference type="Pfam" id="PF00089">
    <property type="entry name" value="Trypsin"/>
    <property type="match status" value="1"/>
</dbReference>
<reference evidence="3 4" key="2">
    <citation type="submission" date="2018-11" db="EMBL/GenBank/DDBJ databases">
        <authorList>
            <consortium name="Pathogen Informatics"/>
        </authorList>
    </citation>
    <scope>NUCLEOTIDE SEQUENCE [LARGE SCALE GENOMIC DNA]</scope>
    <source>
        <strain evidence="3 4">NST_G2</strain>
    </source>
</reference>